<evidence type="ECO:0000313" key="3">
    <source>
        <dbReference type="Proteomes" id="UP001159363"/>
    </source>
</evidence>
<evidence type="ECO:0000256" key="1">
    <source>
        <dbReference type="SAM" id="MobiDB-lite"/>
    </source>
</evidence>
<name>A0ABQ9GVW7_9NEOP</name>
<organism evidence="2 3">
    <name type="scientific">Dryococelus australis</name>
    <dbReference type="NCBI Taxonomy" id="614101"/>
    <lineage>
        <taxon>Eukaryota</taxon>
        <taxon>Metazoa</taxon>
        <taxon>Ecdysozoa</taxon>
        <taxon>Arthropoda</taxon>
        <taxon>Hexapoda</taxon>
        <taxon>Insecta</taxon>
        <taxon>Pterygota</taxon>
        <taxon>Neoptera</taxon>
        <taxon>Polyneoptera</taxon>
        <taxon>Phasmatodea</taxon>
        <taxon>Verophasmatodea</taxon>
        <taxon>Anareolatae</taxon>
        <taxon>Phasmatidae</taxon>
        <taxon>Eurycanthinae</taxon>
        <taxon>Dryococelus</taxon>
    </lineage>
</organism>
<keyword evidence="3" id="KW-1185">Reference proteome</keyword>
<dbReference type="Proteomes" id="UP001159363">
    <property type="component" value="Chromosome 8"/>
</dbReference>
<evidence type="ECO:0000313" key="2">
    <source>
        <dbReference type="EMBL" id="KAJ8876177.1"/>
    </source>
</evidence>
<protein>
    <recommendedName>
        <fullName evidence="4">Doublecortin domain-containing protein</fullName>
    </recommendedName>
</protein>
<gene>
    <name evidence="2" type="ORF">PR048_024086</name>
</gene>
<accession>A0ABQ9GVW7</accession>
<dbReference type="EMBL" id="JARBHB010000009">
    <property type="protein sequence ID" value="KAJ8876177.1"/>
    <property type="molecule type" value="Genomic_DNA"/>
</dbReference>
<reference evidence="2 3" key="1">
    <citation type="submission" date="2023-02" db="EMBL/GenBank/DDBJ databases">
        <title>LHISI_Scaffold_Assembly.</title>
        <authorList>
            <person name="Stuart O.P."/>
            <person name="Cleave R."/>
            <person name="Magrath M.J.L."/>
            <person name="Mikheyev A.S."/>
        </authorList>
    </citation>
    <scope>NUCLEOTIDE SEQUENCE [LARGE SCALE GENOMIC DNA]</scope>
    <source>
        <strain evidence="2">Daus_M_001</strain>
        <tissue evidence="2">Leg muscle</tissue>
    </source>
</reference>
<evidence type="ECO:0008006" key="4">
    <source>
        <dbReference type="Google" id="ProtNLM"/>
    </source>
</evidence>
<feature type="region of interest" description="Disordered" evidence="1">
    <location>
        <begin position="760"/>
        <end position="796"/>
    </location>
</feature>
<feature type="region of interest" description="Disordered" evidence="1">
    <location>
        <begin position="265"/>
        <end position="303"/>
    </location>
</feature>
<sequence length="858" mass="97210">MMNFIVLNISTDHDTSNKRPVESIGIQTRAPRVGVPYADHAVEAMGRMLEGRTNCRVATTAGCLQAGDQETPDDGGRQPISCEDIRILPRRRSFFVRGQDIIQWEATLVSQCRPVPFNVSIRLELFCAYDASRSSSCKVDSCLLTTCLIASTRQTLNWRAVFTSANRLGVANKGTLIMGPIAINMCVQVGGKTLQTAGMTSFPRGAYYRRLKVRASSMKPHNKRTPDAREAIRARPQAERRFGNGVELVNPRRVFSAAGSCNEVSRRGVKKDRRRTYRGPPPRHEAKQPSASRLRRTEHDGNNTSKYGCQMNDMFWETWDVCFVFRTHCYFSLLECDFTLGKGQDTLEHSFGYVSGGRFFFPTKLVPTKRVSNELIYEKNTLLMRGLSSSFNMPRALETLFQSTSRSLKTDYFKVAENRLLQSTAYKRICFKPESHIPYKHITTRQKPAWHCRRYRSPRFSASKVGNISRQTGTLIPNERGQCHRRDLRGYSIDSEHVFDQFPLQLSGMINEFDSSSLMIAYKAWLRTAVSLRATRGVNLAPGEPVSLSPEEYLFRCDPDTLHFLCSPSWTHFQETRDLRSREREREREEVVLIWDSLTTVLPINISARAPSSSCRTPCLLVSEVKAVHDKVRTLEMNLLENITAPARIYFNGRPVKLVTTDGTTFKIAHFTVNSLYTLYREYGRYSYGDTALQPATYLYDIPSEPPAPQMGCAPIDCATGDQLQIKGFRWNNRSLQKYIRQAWRSILYRQQATYEVSVERPRNARAGETGDPRENSPTNSIFRRDSHVRKSGSDPAGNQIQFVWVGSEQPNHYTTAAPRTATVELSTCRVGGTGARPSDHKSATLPLSYEGRAPLSY</sequence>
<feature type="compositionally biased region" description="Basic residues" evidence="1">
    <location>
        <begin position="267"/>
        <end position="277"/>
    </location>
</feature>
<comment type="caution">
    <text evidence="2">The sequence shown here is derived from an EMBL/GenBank/DDBJ whole genome shotgun (WGS) entry which is preliminary data.</text>
</comment>
<proteinExistence type="predicted"/>